<reference evidence="3" key="1">
    <citation type="submission" date="2016-06" db="UniProtKB">
        <authorList>
            <consortium name="WormBaseParasite"/>
        </authorList>
    </citation>
    <scope>IDENTIFICATION</scope>
</reference>
<dbReference type="EMBL" id="UYWY01003945">
    <property type="protein sequence ID" value="VDM28950.1"/>
    <property type="molecule type" value="Genomic_DNA"/>
</dbReference>
<organism evidence="2 3">
    <name type="scientific">Toxocara canis</name>
    <name type="common">Canine roundworm</name>
    <dbReference type="NCBI Taxonomy" id="6265"/>
    <lineage>
        <taxon>Eukaryota</taxon>
        <taxon>Metazoa</taxon>
        <taxon>Ecdysozoa</taxon>
        <taxon>Nematoda</taxon>
        <taxon>Chromadorea</taxon>
        <taxon>Rhabditida</taxon>
        <taxon>Spirurina</taxon>
        <taxon>Ascaridomorpha</taxon>
        <taxon>Ascaridoidea</taxon>
        <taxon>Toxocaridae</taxon>
        <taxon>Toxocara</taxon>
    </lineage>
</organism>
<dbReference type="AlphaFoldDB" id="A0A183U412"/>
<evidence type="ECO:0000313" key="1">
    <source>
        <dbReference type="EMBL" id="VDM28950.1"/>
    </source>
</evidence>
<accession>A0A183U412</accession>
<reference evidence="1 2" key="2">
    <citation type="submission" date="2018-11" db="EMBL/GenBank/DDBJ databases">
        <authorList>
            <consortium name="Pathogen Informatics"/>
        </authorList>
    </citation>
    <scope>NUCLEOTIDE SEQUENCE [LARGE SCALE GENOMIC DNA]</scope>
</reference>
<proteinExistence type="predicted"/>
<evidence type="ECO:0000313" key="2">
    <source>
        <dbReference type="Proteomes" id="UP000050794"/>
    </source>
</evidence>
<name>A0A183U412_TOXCA</name>
<evidence type="ECO:0000313" key="3">
    <source>
        <dbReference type="WBParaSite" id="TCNE_0000323201-mRNA-1"/>
    </source>
</evidence>
<dbReference type="WBParaSite" id="TCNE_0000323201-mRNA-1">
    <property type="protein sequence ID" value="TCNE_0000323201-mRNA-1"/>
    <property type="gene ID" value="TCNE_0000323201"/>
</dbReference>
<dbReference type="Proteomes" id="UP000050794">
    <property type="component" value="Unassembled WGS sequence"/>
</dbReference>
<protein>
    <submittedName>
        <fullName evidence="3">Condensin complex subunit 2</fullName>
    </submittedName>
</protein>
<sequence length="172" mass="20006">MNGLYSDYGLLRMRQKIVASNALSNMFMKFIRHIERDSLNSYEDENDYREEDDEIFDEIDFPQSPNEKDVADYVNLNEMFLLGTRDDYGAIMKTAPALPVHRPPNQWETKLYQMAERCLSTVINDDDTAQCSTLLNKAHLNDNVYLLKFSHLLKLSSLQSFFICDFPLMGLN</sequence>
<gene>
    <name evidence="1" type="ORF">TCNE_LOCUS3233</name>
</gene>
<keyword evidence="2" id="KW-1185">Reference proteome</keyword>